<reference evidence="5" key="1">
    <citation type="submission" date="2021-01" db="EMBL/GenBank/DDBJ databases">
        <authorList>
            <person name="Corre E."/>
            <person name="Pelletier E."/>
            <person name="Niang G."/>
            <person name="Scheremetjew M."/>
            <person name="Finn R."/>
            <person name="Kale V."/>
            <person name="Holt S."/>
            <person name="Cochrane G."/>
            <person name="Meng A."/>
            <person name="Brown T."/>
            <person name="Cohen L."/>
        </authorList>
    </citation>
    <scope>NUCLEOTIDE SEQUENCE</scope>
    <source>
        <strain evidence="5">CCMP219</strain>
    </source>
</reference>
<feature type="region of interest" description="Disordered" evidence="3">
    <location>
        <begin position="66"/>
        <end position="87"/>
    </location>
</feature>
<dbReference type="InterPro" id="IPR036413">
    <property type="entry name" value="YaeB-like_sf"/>
</dbReference>
<dbReference type="PANTHER" id="PTHR12818">
    <property type="entry name" value="TRNA (ADENINE(37)-N6)-METHYLTRANSFERASE"/>
    <property type="match status" value="1"/>
</dbReference>
<protein>
    <recommendedName>
        <fullName evidence="4">TsaA-like domain-containing protein</fullName>
    </recommendedName>
</protein>
<dbReference type="PANTHER" id="PTHR12818:SF0">
    <property type="entry name" value="TRNA (ADENINE(37)-N6)-METHYLTRANSFERASE"/>
    <property type="match status" value="1"/>
</dbReference>
<evidence type="ECO:0000313" key="5">
    <source>
        <dbReference type="EMBL" id="CAD8289893.1"/>
    </source>
</evidence>
<proteinExistence type="inferred from homology"/>
<dbReference type="Pfam" id="PF01980">
    <property type="entry name" value="TrmO_N"/>
    <property type="match status" value="1"/>
</dbReference>
<dbReference type="InterPro" id="IPR040372">
    <property type="entry name" value="YaeB-like"/>
</dbReference>
<evidence type="ECO:0000256" key="1">
    <source>
        <dbReference type="ARBA" id="ARBA00022691"/>
    </source>
</evidence>
<dbReference type="EMBL" id="HBEC01021528">
    <property type="protein sequence ID" value="CAD8289893.1"/>
    <property type="molecule type" value="Transcribed_RNA"/>
</dbReference>
<dbReference type="CDD" id="cd09281">
    <property type="entry name" value="UPF0066"/>
    <property type="match status" value="1"/>
</dbReference>
<dbReference type="InterPro" id="IPR023370">
    <property type="entry name" value="TrmO-like_N"/>
</dbReference>
<dbReference type="PROSITE" id="PS51668">
    <property type="entry name" value="TSAA_2"/>
    <property type="match status" value="1"/>
</dbReference>
<evidence type="ECO:0000259" key="4">
    <source>
        <dbReference type="PROSITE" id="PS51668"/>
    </source>
</evidence>
<sequence>MACVTSSSCGVGSAGEPLRSVLARCAMSAATAWGFYLMARFANHRWHMLRLEKEADSLREILQSEREQREAERRLEKSRAQTERQGRIRAEQELRRLQLQAASAKSSGEASSAASPGLCSYPVQPIGIMQSCFSQRNGTPRQPLLAVNARCRLRLAPDVPPACLEGLKLYSHVWVLYIFHENTDLAKLWQGDRSGIKAKIHVPRLNGEKMGVFATRSPHRPTPIGLSVAQVIGLDSDCLMLGGADIVDGTPVLDIKPYLPFVDSVPHASAPSWVAADADEDPLAVSVVKVSDEAADMIIGCWNRRKHKSLYNSAHDFLRLVSEVLSRDIRPVHRRMPRSPLWEKNAGSSQCYTSTGSPVGQYHVVLENIDVSYDIDDDGRVTVLGGMYNVVQSQQRGMGVLEGDHADAED</sequence>
<dbReference type="NCBIfam" id="TIGR00104">
    <property type="entry name" value="tRNA_TsaA"/>
    <property type="match status" value="1"/>
</dbReference>
<evidence type="ECO:0000256" key="2">
    <source>
        <dbReference type="ARBA" id="ARBA00033753"/>
    </source>
</evidence>
<feature type="domain" description="TsaA-like" evidence="4">
    <location>
        <begin position="123"/>
        <end position="267"/>
    </location>
</feature>
<comment type="similarity">
    <text evidence="2">Belongs to the tRNA methyltransferase O family.</text>
</comment>
<dbReference type="SUPFAM" id="SSF118196">
    <property type="entry name" value="YaeB-like"/>
    <property type="match status" value="1"/>
</dbReference>
<dbReference type="AlphaFoldDB" id="A0A7R9VBX3"/>
<accession>A0A7R9VBX3</accession>
<organism evidence="5">
    <name type="scientific">Chlamydomonas euryale</name>
    <dbReference type="NCBI Taxonomy" id="1486919"/>
    <lineage>
        <taxon>Eukaryota</taxon>
        <taxon>Viridiplantae</taxon>
        <taxon>Chlorophyta</taxon>
        <taxon>core chlorophytes</taxon>
        <taxon>Chlorophyceae</taxon>
        <taxon>CS clade</taxon>
        <taxon>Chlamydomonadales</taxon>
        <taxon>Chlamydomonadaceae</taxon>
        <taxon>Chlamydomonas</taxon>
    </lineage>
</organism>
<name>A0A7R9VBX3_9CHLO</name>
<keyword evidence="1" id="KW-0949">S-adenosyl-L-methionine</keyword>
<dbReference type="Gene3D" id="2.40.30.70">
    <property type="entry name" value="YaeB-like"/>
    <property type="match status" value="1"/>
</dbReference>
<dbReference type="FunFam" id="2.40.30.70:FF:000003">
    <property type="entry name" value="tRNA (Adenine(37)-N6)-methyltransferase isoform A"/>
    <property type="match status" value="1"/>
</dbReference>
<gene>
    <name evidence="5" type="ORF">CEUR00632_LOCUS9932</name>
</gene>
<dbReference type="InterPro" id="IPR036414">
    <property type="entry name" value="YaeB_N_sf"/>
</dbReference>
<evidence type="ECO:0000256" key="3">
    <source>
        <dbReference type="SAM" id="MobiDB-lite"/>
    </source>
</evidence>